<proteinExistence type="predicted"/>
<evidence type="ECO:0000313" key="3">
    <source>
        <dbReference type="Proteomes" id="UP001500843"/>
    </source>
</evidence>
<reference evidence="3" key="1">
    <citation type="journal article" date="2019" name="Int. J. Syst. Evol. Microbiol.">
        <title>The Global Catalogue of Microorganisms (GCM) 10K type strain sequencing project: providing services to taxonomists for standard genome sequencing and annotation.</title>
        <authorList>
            <consortium name="The Broad Institute Genomics Platform"/>
            <consortium name="The Broad Institute Genome Sequencing Center for Infectious Disease"/>
            <person name="Wu L."/>
            <person name="Ma J."/>
        </authorList>
    </citation>
    <scope>NUCLEOTIDE SEQUENCE [LARGE SCALE GENOMIC DNA]</scope>
    <source>
        <strain evidence="3">JCM 17975</strain>
    </source>
</reference>
<protein>
    <recommendedName>
        <fullName evidence="1">G domain-containing protein</fullName>
    </recommendedName>
</protein>
<accession>A0ABP8WFM5</accession>
<evidence type="ECO:0000259" key="1">
    <source>
        <dbReference type="Pfam" id="PF01926"/>
    </source>
</evidence>
<dbReference type="Proteomes" id="UP001500843">
    <property type="component" value="Unassembled WGS sequence"/>
</dbReference>
<dbReference type="Pfam" id="PF01926">
    <property type="entry name" value="MMR_HSR1"/>
    <property type="match status" value="1"/>
</dbReference>
<evidence type="ECO:0000313" key="2">
    <source>
        <dbReference type="EMBL" id="GAA4688775.1"/>
    </source>
</evidence>
<gene>
    <name evidence="2" type="ORF">GCM10023198_04030</name>
</gene>
<dbReference type="EMBL" id="BAABHM010000003">
    <property type="protein sequence ID" value="GAA4688775.1"/>
    <property type="molecule type" value="Genomic_DNA"/>
</dbReference>
<dbReference type="SUPFAM" id="SSF52540">
    <property type="entry name" value="P-loop containing nucleoside triphosphate hydrolases"/>
    <property type="match status" value="1"/>
</dbReference>
<feature type="domain" description="G" evidence="1">
    <location>
        <begin position="27"/>
        <end position="146"/>
    </location>
</feature>
<keyword evidence="3" id="KW-1185">Reference proteome</keyword>
<organism evidence="2 3">
    <name type="scientific">Promicromonospora umidemergens</name>
    <dbReference type="NCBI Taxonomy" id="629679"/>
    <lineage>
        <taxon>Bacteria</taxon>
        <taxon>Bacillati</taxon>
        <taxon>Actinomycetota</taxon>
        <taxon>Actinomycetes</taxon>
        <taxon>Micrococcales</taxon>
        <taxon>Promicromonosporaceae</taxon>
        <taxon>Promicromonospora</taxon>
    </lineage>
</organism>
<name>A0ABP8WFM5_9MICO</name>
<comment type="caution">
    <text evidence="2">The sequence shown here is derived from an EMBL/GenBank/DDBJ whole genome shotgun (WGS) entry which is preliminary data.</text>
</comment>
<dbReference type="InterPro" id="IPR006073">
    <property type="entry name" value="GTP-bd"/>
</dbReference>
<sequence>MPPTDDSPLDRGAAYTAEAQRAERFNVLLLGRTGAGKSTLVNALFDVDLARTGIGRPVTERLTLHAVPGKPLGVYDAPGSELGTRSSELVHDLRDRIKSHTSGDLNEQIHMALYCVHAIDARLHPAEEGLIRKVSALGLPVLLVLTRAPLGHDGRLTRSAFEMAAYLESLQLPVHAGRAHAVVAVDDVETGESAHGLDALYEAMLEAAAPAVRSAIDRAVAKSVGRQSWARRRNAGMAVLKAAGEAFSTKNSDELLEKLISEVAAIYRVESGEAQEAAGTVVRLARTAWSVTRKASEAPSSGGAGTFADVIIEPAVITVIGTVWIGVCETLARGGLRTPDGSLDLERLRHDVEEDLLRRWRTQT</sequence>
<dbReference type="InterPro" id="IPR027417">
    <property type="entry name" value="P-loop_NTPase"/>
</dbReference>
<dbReference type="RefSeq" id="WP_253871556.1">
    <property type="nucleotide sequence ID" value="NZ_BAABHM010000003.1"/>
</dbReference>
<dbReference type="Gene3D" id="3.40.50.300">
    <property type="entry name" value="P-loop containing nucleotide triphosphate hydrolases"/>
    <property type="match status" value="1"/>
</dbReference>